<accession>A4TCV3</accession>
<proteinExistence type="predicted"/>
<sequence>MTTNPTNPSLEDIDLLSTTATEILRRRIEQIDRDRGHQPEFLAMAREDADTARREALAAEPWADCWKAIPMTDAGTGEMTGMMALPTINGKELWGARAAFDFLDAGEDREKIEEVLSRYFSALDGNTEHLFFIFSAALCTIAEHVVPAMLDKLEHDASDYRSRVMLADAAANAWRTRVGDDLCGPGDQESGEK</sequence>
<protein>
    <submittedName>
        <fullName evidence="1">Uncharacterized protein</fullName>
    </submittedName>
</protein>
<dbReference type="KEGG" id="mgi:Mflv_3894"/>
<reference evidence="1" key="1">
    <citation type="submission" date="2007-04" db="EMBL/GenBank/DDBJ databases">
        <authorList>
            <consortium name="US DOE Joint Genome Institute"/>
            <person name="Copeland A."/>
            <person name="Lucas S."/>
            <person name="Lapidus A."/>
            <person name="Barry K."/>
            <person name="Detter J.C."/>
            <person name="Glavina del Rio T."/>
            <person name="Hammon N."/>
            <person name="Israni S."/>
            <person name="Dalin E."/>
            <person name="Tice H."/>
            <person name="Pitluck S."/>
            <person name="Chain P."/>
            <person name="Malfatti S."/>
            <person name="Shin M."/>
            <person name="Vergez L."/>
            <person name="Schmutz J."/>
            <person name="Larimer F."/>
            <person name="Land M."/>
            <person name="Hauser L."/>
            <person name="Kyrpides N."/>
            <person name="Mikhailova N."/>
            <person name="Miller C."/>
            <person name="Richardson P."/>
        </authorList>
    </citation>
    <scope>NUCLEOTIDE SEQUENCE</scope>
    <source>
        <strain evidence="1">PYR-GCK</strain>
    </source>
</reference>
<dbReference type="eggNOG" id="ENOG5031S7F">
    <property type="taxonomic scope" value="Bacteria"/>
</dbReference>
<name>A4TCV3_MYCGI</name>
<dbReference type="EMBL" id="CP000656">
    <property type="protein sequence ID" value="ABP46365.1"/>
    <property type="molecule type" value="Genomic_DNA"/>
</dbReference>
<dbReference type="AlphaFoldDB" id="A4TCV3"/>
<evidence type="ECO:0000313" key="1">
    <source>
        <dbReference type="EMBL" id="ABP46365.1"/>
    </source>
</evidence>
<gene>
    <name evidence="1" type="ordered locus">Mflv_3894</name>
</gene>
<dbReference type="HOGENOM" id="CLU_1353424_0_0_11"/>
<dbReference type="STRING" id="350054.Mflv_3894"/>
<reference evidence="1" key="2">
    <citation type="journal article" date="2013" name="PLoS ONE">
        <title>A Gene Expression Study of the Activities of Aromatic Ring-Cleavage Dioxygenases in Mycobacterium gilvum PYR-GCK to Changes in Salinity and pH during Pyrene Degradation.</title>
        <authorList>
            <person name="Badejo A.C."/>
            <person name="Badejo A.O."/>
            <person name="Shin K.H."/>
            <person name="Chai Y.G."/>
        </authorList>
    </citation>
    <scope>NUCLEOTIDE SEQUENCE [LARGE SCALE GENOMIC DNA]</scope>
    <source>
        <strain evidence="1">PYR-GCK</strain>
    </source>
</reference>
<dbReference type="OrthoDB" id="4764706at2"/>
<organism evidence="1">
    <name type="scientific">Mycolicibacterium gilvum (strain PYR-GCK)</name>
    <name type="common">Mycobacterium gilvum (strain PYR-GCK)</name>
    <dbReference type="NCBI Taxonomy" id="350054"/>
    <lineage>
        <taxon>Bacteria</taxon>
        <taxon>Bacillati</taxon>
        <taxon>Actinomycetota</taxon>
        <taxon>Actinomycetes</taxon>
        <taxon>Mycobacteriales</taxon>
        <taxon>Mycobacteriaceae</taxon>
        <taxon>Mycolicibacterium</taxon>
    </lineage>
</organism>